<keyword evidence="1" id="KW-0732">Signal</keyword>
<organism evidence="3 4">
    <name type="scientific">Brevundimonas variabilis</name>
    <dbReference type="NCBI Taxonomy" id="74312"/>
    <lineage>
        <taxon>Bacteria</taxon>
        <taxon>Pseudomonadati</taxon>
        <taxon>Pseudomonadota</taxon>
        <taxon>Alphaproteobacteria</taxon>
        <taxon>Caulobacterales</taxon>
        <taxon>Caulobacteraceae</taxon>
        <taxon>Brevundimonas</taxon>
    </lineage>
</organism>
<dbReference type="Proteomes" id="UP000545037">
    <property type="component" value="Unassembled WGS sequence"/>
</dbReference>
<comment type="caution">
    <text evidence="3">The sequence shown here is derived from an EMBL/GenBank/DDBJ whole genome shotgun (WGS) entry which is preliminary data.</text>
</comment>
<feature type="chain" id="PRO_5031138720" description="Putative auto-transporter adhesin head GIN domain-containing protein" evidence="1">
    <location>
        <begin position="21"/>
        <end position="290"/>
    </location>
</feature>
<evidence type="ECO:0000313" key="4">
    <source>
        <dbReference type="Proteomes" id="UP000545037"/>
    </source>
</evidence>
<dbReference type="AlphaFoldDB" id="A0A7W9CID9"/>
<feature type="domain" description="Putative auto-transporter adhesin head GIN" evidence="2">
    <location>
        <begin position="217"/>
        <end position="287"/>
    </location>
</feature>
<dbReference type="Pfam" id="PF10988">
    <property type="entry name" value="DUF2807"/>
    <property type="match status" value="2"/>
</dbReference>
<dbReference type="RefSeq" id="WP_183213209.1">
    <property type="nucleotide sequence ID" value="NZ_JACHOR010000003.1"/>
</dbReference>
<evidence type="ECO:0000313" key="3">
    <source>
        <dbReference type="EMBL" id="MBB5746213.1"/>
    </source>
</evidence>
<reference evidence="3 4" key="1">
    <citation type="submission" date="2020-08" db="EMBL/GenBank/DDBJ databases">
        <title>Genomic Encyclopedia of Type Strains, Phase IV (KMG-IV): sequencing the most valuable type-strain genomes for metagenomic binning, comparative biology and taxonomic classification.</title>
        <authorList>
            <person name="Goeker M."/>
        </authorList>
    </citation>
    <scope>NUCLEOTIDE SEQUENCE [LARGE SCALE GENOMIC DNA]</scope>
    <source>
        <strain evidence="3 4">DSM 4737</strain>
    </source>
</reference>
<sequence>MKTVIASAVSLAALATVAMAAPASAQEVELRNAVARVVVIVEDRTDVGVEIEPGSANLPAPRVIRRGNQVRIDGDLGRNAIRNCRSGGGDRRQPGEGASVELRQFGRVNLSEAPLIVLRTPRDVEVSVESGAVYGSVGRGATSIAVGNGGCGNWTVANTTGSLELSLAGSGDFRAGTSRSLEVNIAGSGNITAGATRDLEANILGSGNIDVARVDGDLEANILGSGNIEVRGGEATNVEANIMGSGDIAFRGRARDAEANVAGSGDIRLASVTGNLSRSTPGSGRVIVGP</sequence>
<feature type="domain" description="Putative auto-transporter adhesin head GIN" evidence="2">
    <location>
        <begin position="99"/>
        <end position="211"/>
    </location>
</feature>
<protein>
    <recommendedName>
        <fullName evidence="2">Putative auto-transporter adhesin head GIN domain-containing protein</fullName>
    </recommendedName>
</protein>
<feature type="signal peptide" evidence="1">
    <location>
        <begin position="1"/>
        <end position="20"/>
    </location>
</feature>
<name>A0A7W9CID9_9CAUL</name>
<accession>A0A7W9CID9</accession>
<proteinExistence type="predicted"/>
<dbReference type="InterPro" id="IPR021255">
    <property type="entry name" value="DUF2807"/>
</dbReference>
<evidence type="ECO:0000256" key="1">
    <source>
        <dbReference type="SAM" id="SignalP"/>
    </source>
</evidence>
<dbReference type="EMBL" id="JACHOR010000003">
    <property type="protein sequence ID" value="MBB5746213.1"/>
    <property type="molecule type" value="Genomic_DNA"/>
</dbReference>
<gene>
    <name evidence="3" type="ORF">GGR13_001817</name>
</gene>
<evidence type="ECO:0000259" key="2">
    <source>
        <dbReference type="Pfam" id="PF10988"/>
    </source>
</evidence>
<keyword evidence="4" id="KW-1185">Reference proteome</keyword>
<dbReference type="Gene3D" id="2.160.20.120">
    <property type="match status" value="2"/>
</dbReference>